<dbReference type="AlphaFoldDB" id="A0A9X1NM62"/>
<accession>A0A9X1NM62</accession>
<dbReference type="InterPro" id="IPR019089">
    <property type="entry name" value="Cas_GSU0054"/>
</dbReference>
<protein>
    <submittedName>
        <fullName evidence="1">Type I-U CRISPR-associated protein Csb2</fullName>
    </submittedName>
</protein>
<reference evidence="1" key="1">
    <citation type="submission" date="2021-11" db="EMBL/GenBank/DDBJ databases">
        <title>Streptomyces corallinus and Kineosporia corallina sp. nov., two new coral-derived marine actinobacteria.</title>
        <authorList>
            <person name="Buangrab K."/>
            <person name="Sutthacheep M."/>
            <person name="Yeemin T."/>
            <person name="Harunari E."/>
            <person name="Igarashi Y."/>
            <person name="Sripreechasak P."/>
            <person name="Kanchanasin P."/>
            <person name="Tanasupawat S."/>
            <person name="Phongsopitanun W."/>
        </authorList>
    </citation>
    <scope>NUCLEOTIDE SEQUENCE</scope>
    <source>
        <strain evidence="1">JCM 31032</strain>
    </source>
</reference>
<dbReference type="NCBIfam" id="TIGR02165">
    <property type="entry name" value="cas5_6_GSU0054"/>
    <property type="match status" value="1"/>
</dbReference>
<sequence>MPLTLTIDLLTGTYEAAQVEDPAHPEWPPHPARVFCALVDAARSSADDEALTWLEQQLEPLIIATERAQGFSRTGYVVTNKVVTKGGSQTHLGRTNGLRTRAGAVPESPRVRMVWGNDCPPHVAQSIDDMARRVPYLGRSSGIALLGAQAETKEPLVSAGESVFSRCDLIDCDQMVRVPYPGFLDELRESHDFGRSSWETARYSGYRWRRPAVVPPTSHPVRPSVYSDIVILGFSGSAPDGRLAVRYTQALRSAVLRNCRGEAPEALHGHEADGTHSRSGRPHVAFLALPDVGHQYADGHLLGLAVAVPDLPEPERRQILAAVLGLRQNDRGLIQLKVRDLGSVDLLHQPGLVHPWGGTPEKWRQGSRRWITATPFVYDYEPRRPRDLARIRRSVRMMGLPEPAEVIFSRDPLQRGAVRLRPQDLPRRSLGRSYGHVELRFEEVVAGPLLLGAGRYLGVGLFAPAPENVDKDAGHGVSPSMVTSA</sequence>
<proteinExistence type="predicted"/>
<dbReference type="RefSeq" id="WP_231449757.1">
    <property type="nucleotide sequence ID" value="NZ_JAJOMB010000036.1"/>
</dbReference>
<dbReference type="Proteomes" id="UP001138997">
    <property type="component" value="Unassembled WGS sequence"/>
</dbReference>
<keyword evidence="2" id="KW-1185">Reference proteome</keyword>
<name>A0A9X1NM62_9ACTN</name>
<organism evidence="1 2">
    <name type="scientific">Kineosporia babensis</name>
    <dbReference type="NCBI Taxonomy" id="499548"/>
    <lineage>
        <taxon>Bacteria</taxon>
        <taxon>Bacillati</taxon>
        <taxon>Actinomycetota</taxon>
        <taxon>Actinomycetes</taxon>
        <taxon>Kineosporiales</taxon>
        <taxon>Kineosporiaceae</taxon>
        <taxon>Kineosporia</taxon>
    </lineage>
</organism>
<dbReference type="EMBL" id="JAJOMB010000036">
    <property type="protein sequence ID" value="MCD5316905.1"/>
    <property type="molecule type" value="Genomic_DNA"/>
</dbReference>
<evidence type="ECO:0000313" key="1">
    <source>
        <dbReference type="EMBL" id="MCD5316905.1"/>
    </source>
</evidence>
<evidence type="ECO:0000313" key="2">
    <source>
        <dbReference type="Proteomes" id="UP001138997"/>
    </source>
</evidence>
<comment type="caution">
    <text evidence="1">The sequence shown here is derived from an EMBL/GenBank/DDBJ whole genome shotgun (WGS) entry which is preliminary data.</text>
</comment>
<gene>
    <name evidence="1" type="primary">csb2</name>
    <name evidence="1" type="ORF">LR394_39015</name>
</gene>
<dbReference type="Pfam" id="PF09609">
    <property type="entry name" value="Cas_GSU0054"/>
    <property type="match status" value="1"/>
</dbReference>